<dbReference type="PANTHER" id="PTHR46889">
    <property type="entry name" value="TRANSPOSASE INSF FOR INSERTION SEQUENCE IS3B-RELATED"/>
    <property type="match status" value="1"/>
</dbReference>
<dbReference type="Pfam" id="PF13333">
    <property type="entry name" value="rve_2"/>
    <property type="match status" value="1"/>
</dbReference>
<dbReference type="KEGG" id="pnd:Pla175_27610"/>
<dbReference type="InterPro" id="IPR036397">
    <property type="entry name" value="RNaseH_sf"/>
</dbReference>
<sequence length="285" mass="32170">MEAIVAINAASVQEACGILGVSRSAYYAWRRAEPTTRDEQDSELLPLVRTVFQKHSRRYGARRIAAELSDMGHACGRRRVAKLLEMQGLRAIQPKSYKPRTTESRHRLGYSPNLLLEAEQPTSINQLWVGDITYVPIVGGVFSYLATLMDRFSRRIVGWELGQDMTEQLVLAALTAAIRSRGPGAGLIHHTDRGGQYAGAEYRAVLRRAEMRQSMSRAGDCYDNAFMESCFGTFKTELEMTEYQDHAEARGEIANYVAYYNLERKHSALSYLSPHQFENIKRPAN</sequence>
<name>A0A518DD10_9BACT</name>
<dbReference type="GO" id="GO:0015074">
    <property type="term" value="P:DNA integration"/>
    <property type="evidence" value="ECO:0007669"/>
    <property type="project" value="InterPro"/>
</dbReference>
<dbReference type="Pfam" id="PF00665">
    <property type="entry name" value="rve"/>
    <property type="match status" value="1"/>
</dbReference>
<proteinExistence type="predicted"/>
<dbReference type="InterPro" id="IPR025948">
    <property type="entry name" value="HTH-like_dom"/>
</dbReference>
<dbReference type="Pfam" id="PF13276">
    <property type="entry name" value="HTH_21"/>
    <property type="match status" value="1"/>
</dbReference>
<feature type="domain" description="Integrase catalytic" evidence="1">
    <location>
        <begin position="117"/>
        <end position="282"/>
    </location>
</feature>
<keyword evidence="3" id="KW-1185">Reference proteome</keyword>
<dbReference type="Proteomes" id="UP000317429">
    <property type="component" value="Chromosome"/>
</dbReference>
<gene>
    <name evidence="2" type="ORF">Pla175_27610</name>
</gene>
<dbReference type="Gene3D" id="3.30.420.10">
    <property type="entry name" value="Ribonuclease H-like superfamily/Ribonuclease H"/>
    <property type="match status" value="1"/>
</dbReference>
<reference evidence="2 3" key="1">
    <citation type="submission" date="2019-02" db="EMBL/GenBank/DDBJ databases">
        <title>Deep-cultivation of Planctomycetes and their phenomic and genomic characterization uncovers novel biology.</title>
        <authorList>
            <person name="Wiegand S."/>
            <person name="Jogler M."/>
            <person name="Boedeker C."/>
            <person name="Pinto D."/>
            <person name="Vollmers J."/>
            <person name="Rivas-Marin E."/>
            <person name="Kohn T."/>
            <person name="Peeters S.H."/>
            <person name="Heuer A."/>
            <person name="Rast P."/>
            <person name="Oberbeckmann S."/>
            <person name="Bunk B."/>
            <person name="Jeske O."/>
            <person name="Meyerdierks A."/>
            <person name="Storesund J.E."/>
            <person name="Kallscheuer N."/>
            <person name="Luecker S."/>
            <person name="Lage O.M."/>
            <person name="Pohl T."/>
            <person name="Merkel B.J."/>
            <person name="Hornburger P."/>
            <person name="Mueller R.-W."/>
            <person name="Bruemmer F."/>
            <person name="Labrenz M."/>
            <person name="Spormann A.M."/>
            <person name="Op den Camp H."/>
            <person name="Overmann J."/>
            <person name="Amann R."/>
            <person name="Jetten M.S.M."/>
            <person name="Mascher T."/>
            <person name="Medema M.H."/>
            <person name="Devos D.P."/>
            <person name="Kaster A.-K."/>
            <person name="Ovreas L."/>
            <person name="Rohde M."/>
            <person name="Galperin M.Y."/>
            <person name="Jogler C."/>
        </authorList>
    </citation>
    <scope>NUCLEOTIDE SEQUENCE [LARGE SCALE GENOMIC DNA]</scope>
    <source>
        <strain evidence="2 3">Pla175</strain>
    </source>
</reference>
<accession>A0A518DD10</accession>
<dbReference type="InterPro" id="IPR048020">
    <property type="entry name" value="Transpos_IS3"/>
</dbReference>
<evidence type="ECO:0000259" key="1">
    <source>
        <dbReference type="PROSITE" id="PS50994"/>
    </source>
</evidence>
<dbReference type="InterPro" id="IPR050900">
    <property type="entry name" value="Transposase_IS3/IS150/IS904"/>
</dbReference>
<dbReference type="EMBL" id="CP036291">
    <property type="protein sequence ID" value="QDU89372.1"/>
    <property type="molecule type" value="Genomic_DNA"/>
</dbReference>
<dbReference type="PROSITE" id="PS50994">
    <property type="entry name" value="INTEGRASE"/>
    <property type="match status" value="1"/>
</dbReference>
<dbReference type="AlphaFoldDB" id="A0A518DD10"/>
<protein>
    <submittedName>
        <fullName evidence="2">Integrase core domain protein</fullName>
    </submittedName>
</protein>
<dbReference type="SUPFAM" id="SSF53098">
    <property type="entry name" value="Ribonuclease H-like"/>
    <property type="match status" value="1"/>
</dbReference>
<dbReference type="NCBIfam" id="NF033516">
    <property type="entry name" value="transpos_IS3"/>
    <property type="match status" value="1"/>
</dbReference>
<dbReference type="GO" id="GO:0003676">
    <property type="term" value="F:nucleic acid binding"/>
    <property type="evidence" value="ECO:0007669"/>
    <property type="project" value="InterPro"/>
</dbReference>
<dbReference type="InterPro" id="IPR012337">
    <property type="entry name" value="RNaseH-like_sf"/>
</dbReference>
<evidence type="ECO:0000313" key="3">
    <source>
        <dbReference type="Proteomes" id="UP000317429"/>
    </source>
</evidence>
<organism evidence="2 3">
    <name type="scientific">Pirellulimonas nuda</name>
    <dbReference type="NCBI Taxonomy" id="2528009"/>
    <lineage>
        <taxon>Bacteria</taxon>
        <taxon>Pseudomonadati</taxon>
        <taxon>Planctomycetota</taxon>
        <taxon>Planctomycetia</taxon>
        <taxon>Pirellulales</taxon>
        <taxon>Lacipirellulaceae</taxon>
        <taxon>Pirellulimonas</taxon>
    </lineage>
</organism>
<evidence type="ECO:0000313" key="2">
    <source>
        <dbReference type="EMBL" id="QDU89372.1"/>
    </source>
</evidence>
<dbReference type="InterPro" id="IPR001584">
    <property type="entry name" value="Integrase_cat-core"/>
</dbReference>
<dbReference type="PANTHER" id="PTHR46889:SF7">
    <property type="entry name" value="TRANSPOSASE FOR INSERTION SEQUENCE ELEMENT IS904"/>
    <property type="match status" value="1"/>
</dbReference>